<proteinExistence type="predicted"/>
<dbReference type="RefSeq" id="XP_013753996.1">
    <property type="nucleotide sequence ID" value="XM_013898542.1"/>
</dbReference>
<dbReference type="AlphaFoldDB" id="A0A0L0DPJ6"/>
<name>A0A0L0DPJ6_THETB</name>
<reference evidence="4 5" key="1">
    <citation type="submission" date="2010-05" db="EMBL/GenBank/DDBJ databases">
        <title>The Genome Sequence of Thecamonas trahens ATCC 50062.</title>
        <authorList>
            <consortium name="The Broad Institute Genome Sequencing Platform"/>
            <person name="Russ C."/>
            <person name="Cuomo C."/>
            <person name="Shea T."/>
            <person name="Young S.K."/>
            <person name="Zeng Q."/>
            <person name="Koehrsen M."/>
            <person name="Haas B."/>
            <person name="Borodovsky M."/>
            <person name="Guigo R."/>
            <person name="Alvarado L."/>
            <person name="Berlin A."/>
            <person name="Bochicchio J."/>
            <person name="Borenstein D."/>
            <person name="Chapman S."/>
            <person name="Chen Z."/>
            <person name="Freedman E."/>
            <person name="Gellesch M."/>
            <person name="Goldberg J."/>
            <person name="Griggs A."/>
            <person name="Gujja S."/>
            <person name="Heilman E."/>
            <person name="Heiman D."/>
            <person name="Hepburn T."/>
            <person name="Howarth C."/>
            <person name="Jen D."/>
            <person name="Larson L."/>
            <person name="Mehta T."/>
            <person name="Park D."/>
            <person name="Pearson M."/>
            <person name="Roberts A."/>
            <person name="Saif S."/>
            <person name="Shenoy N."/>
            <person name="Sisk P."/>
            <person name="Stolte C."/>
            <person name="Sykes S."/>
            <person name="Thomson T."/>
            <person name="Walk T."/>
            <person name="White J."/>
            <person name="Yandava C."/>
            <person name="Burger G."/>
            <person name="Gray M.W."/>
            <person name="Holland P.W.H."/>
            <person name="King N."/>
            <person name="Lang F.B.F."/>
            <person name="Roger A.J."/>
            <person name="Ruiz-Trillo I."/>
            <person name="Lander E."/>
            <person name="Nusbaum C."/>
        </authorList>
    </citation>
    <scope>NUCLEOTIDE SEQUENCE [LARGE SCALE GENOMIC DNA]</scope>
    <source>
        <strain evidence="4 5">ATCC 50062</strain>
    </source>
</reference>
<organism evidence="4 5">
    <name type="scientific">Thecamonas trahens ATCC 50062</name>
    <dbReference type="NCBI Taxonomy" id="461836"/>
    <lineage>
        <taxon>Eukaryota</taxon>
        <taxon>Apusozoa</taxon>
        <taxon>Apusomonadida</taxon>
        <taxon>Apusomonadidae</taxon>
        <taxon>Thecamonas</taxon>
    </lineage>
</organism>
<protein>
    <recommendedName>
        <fullName evidence="6">THO complex subunit 7</fullName>
    </recommendedName>
</protein>
<comment type="subcellular location">
    <subcellularLocation>
        <location evidence="1">Nucleus</location>
    </subcellularLocation>
</comment>
<dbReference type="Pfam" id="PF05615">
    <property type="entry name" value="THOC7"/>
    <property type="match status" value="1"/>
</dbReference>
<feature type="region of interest" description="Disordered" evidence="3">
    <location>
        <begin position="179"/>
        <end position="199"/>
    </location>
</feature>
<evidence type="ECO:0000313" key="4">
    <source>
        <dbReference type="EMBL" id="KNC54180.1"/>
    </source>
</evidence>
<dbReference type="GO" id="GO:0000445">
    <property type="term" value="C:THO complex part of transcription export complex"/>
    <property type="evidence" value="ECO:0007669"/>
    <property type="project" value="InterPro"/>
</dbReference>
<dbReference type="Proteomes" id="UP000054408">
    <property type="component" value="Unassembled WGS sequence"/>
</dbReference>
<sequence>MDEDVVRARLELGEKPQLTNIVKRYFLLAKSLKAEPVDADEVERTASALLRDLETYALDMGRSRALHGRAAAQHELYEKALEGIRAAELAVADDVATLQDRLAAERVKRRNNEEYDMLASKISEFPKRSDSLAALDNVRSRLDALDAAEHALAAKKSRRTKQFSLLLFAINELQRELAAEPDANSDTDVSLATDATASV</sequence>
<dbReference type="STRING" id="461836.A0A0L0DPJ6"/>
<dbReference type="OrthoDB" id="205166at2759"/>
<dbReference type="InterPro" id="IPR008501">
    <property type="entry name" value="THOC7/Mft1"/>
</dbReference>
<dbReference type="GO" id="GO:0006397">
    <property type="term" value="P:mRNA processing"/>
    <property type="evidence" value="ECO:0007669"/>
    <property type="project" value="InterPro"/>
</dbReference>
<evidence type="ECO:0000256" key="3">
    <source>
        <dbReference type="SAM" id="MobiDB-lite"/>
    </source>
</evidence>
<evidence type="ECO:0000256" key="2">
    <source>
        <dbReference type="ARBA" id="ARBA00023242"/>
    </source>
</evidence>
<dbReference type="EMBL" id="GL349486">
    <property type="protein sequence ID" value="KNC54180.1"/>
    <property type="molecule type" value="Genomic_DNA"/>
</dbReference>
<dbReference type="GeneID" id="25568307"/>
<evidence type="ECO:0008006" key="6">
    <source>
        <dbReference type="Google" id="ProtNLM"/>
    </source>
</evidence>
<evidence type="ECO:0000256" key="1">
    <source>
        <dbReference type="ARBA" id="ARBA00004123"/>
    </source>
</evidence>
<dbReference type="OMA" id="SHYAFGP"/>
<feature type="compositionally biased region" description="Polar residues" evidence="3">
    <location>
        <begin position="184"/>
        <end position="199"/>
    </location>
</feature>
<evidence type="ECO:0000313" key="5">
    <source>
        <dbReference type="Proteomes" id="UP000054408"/>
    </source>
</evidence>
<gene>
    <name evidence="4" type="ORF">AMSG_09966</name>
</gene>
<keyword evidence="5" id="KW-1185">Reference proteome</keyword>
<accession>A0A0L0DPJ6</accession>
<keyword evidence="2" id="KW-0539">Nucleus</keyword>